<organism evidence="2 3">
    <name type="scientific">Trachymyrmex cornetzi</name>
    <dbReference type="NCBI Taxonomy" id="471704"/>
    <lineage>
        <taxon>Eukaryota</taxon>
        <taxon>Metazoa</taxon>
        <taxon>Ecdysozoa</taxon>
        <taxon>Arthropoda</taxon>
        <taxon>Hexapoda</taxon>
        <taxon>Insecta</taxon>
        <taxon>Pterygota</taxon>
        <taxon>Neoptera</taxon>
        <taxon>Endopterygota</taxon>
        <taxon>Hymenoptera</taxon>
        <taxon>Apocrita</taxon>
        <taxon>Aculeata</taxon>
        <taxon>Formicoidea</taxon>
        <taxon>Formicidae</taxon>
        <taxon>Myrmicinae</taxon>
        <taxon>Trachymyrmex</taxon>
    </lineage>
</organism>
<dbReference type="STRING" id="471704.A0A151JAQ1"/>
<feature type="compositionally biased region" description="Basic and acidic residues" evidence="1">
    <location>
        <begin position="152"/>
        <end position="173"/>
    </location>
</feature>
<dbReference type="AlphaFoldDB" id="A0A151JAQ1"/>
<evidence type="ECO:0000313" key="3">
    <source>
        <dbReference type="Proteomes" id="UP000078492"/>
    </source>
</evidence>
<keyword evidence="3" id="KW-1185">Reference proteome</keyword>
<feature type="compositionally biased region" description="Basic and acidic residues" evidence="1">
    <location>
        <begin position="242"/>
        <end position="264"/>
    </location>
</feature>
<feature type="compositionally biased region" description="Basic residues" evidence="1">
    <location>
        <begin position="285"/>
        <end position="299"/>
    </location>
</feature>
<feature type="compositionally biased region" description="Basic and acidic residues" evidence="1">
    <location>
        <begin position="1"/>
        <end position="11"/>
    </location>
</feature>
<sequence>MEMDTGKKKNLQELGCLHRSPGGSVPAPGRSTPEASGPGGSSQGQTVEWPTGSTADMTGRTNEEEAEKAARMEGTPTKDGEVAETETPKLQRKRGSNKELRLLLVRTGMEDINQGGPTKEREVFKLRRELDILRREKTALKDQVETLTRTVQDLRDKEERGRPGLERVSHSQLEEEIAGELSAPTTRKKKNQELVQTETDETSEALLPPVYRPMLGGVQRRIEERSRVRTSVDVTGRIVTSARERTQEEQRNSSRAVRAGETHRRNSSLSPGRDYPSEGEPWTKAKSKKALKRARRKERGKIASETEGRREAAPEKVPRPRRDKNPSRTVKAATGEVPGGRTGATTRTVRKISARLAGGDSRFRAHRTAAVLLRCEETGGNSTPTYADVMRMARDGISLEELEISNTRIRKTQAGGLLIEIPGGEEAGAKAEALVDRLSYR</sequence>
<dbReference type="EMBL" id="KQ979245">
    <property type="protein sequence ID" value="KYN22121.1"/>
    <property type="molecule type" value="Genomic_DNA"/>
</dbReference>
<feature type="region of interest" description="Disordered" evidence="1">
    <location>
        <begin position="238"/>
        <end position="343"/>
    </location>
</feature>
<name>A0A151JAQ1_9HYME</name>
<dbReference type="Proteomes" id="UP000078492">
    <property type="component" value="Unassembled WGS sequence"/>
</dbReference>
<feature type="region of interest" description="Disordered" evidence="1">
    <location>
        <begin position="151"/>
        <end position="212"/>
    </location>
</feature>
<feature type="compositionally biased region" description="Basic and acidic residues" evidence="1">
    <location>
        <begin position="61"/>
        <end position="89"/>
    </location>
</feature>
<feature type="compositionally biased region" description="Basic and acidic residues" evidence="1">
    <location>
        <begin position="300"/>
        <end position="326"/>
    </location>
</feature>
<feature type="region of interest" description="Disordered" evidence="1">
    <location>
        <begin position="1"/>
        <end position="98"/>
    </location>
</feature>
<evidence type="ECO:0000313" key="2">
    <source>
        <dbReference type="EMBL" id="KYN22121.1"/>
    </source>
</evidence>
<proteinExistence type="predicted"/>
<feature type="compositionally biased region" description="Polar residues" evidence="1">
    <location>
        <begin position="43"/>
        <end position="60"/>
    </location>
</feature>
<protein>
    <submittedName>
        <fullName evidence="2">Uncharacterized protein</fullName>
    </submittedName>
</protein>
<reference evidence="2 3" key="1">
    <citation type="submission" date="2015-09" db="EMBL/GenBank/DDBJ databases">
        <title>Trachymyrmex cornetzi WGS genome.</title>
        <authorList>
            <person name="Nygaard S."/>
            <person name="Hu H."/>
            <person name="Boomsma J."/>
            <person name="Zhang G."/>
        </authorList>
    </citation>
    <scope>NUCLEOTIDE SEQUENCE [LARGE SCALE GENOMIC DNA]</scope>
    <source>
        <strain evidence="2">Tcor2-1</strain>
        <tissue evidence="2">Whole body</tissue>
    </source>
</reference>
<accession>A0A151JAQ1</accession>
<evidence type="ECO:0000256" key="1">
    <source>
        <dbReference type="SAM" id="MobiDB-lite"/>
    </source>
</evidence>
<gene>
    <name evidence="2" type="ORF">ALC57_05485</name>
</gene>